<comment type="similarity">
    <text evidence="2">Belongs to the autoinducer-2 exporter (AI-2E) (TC 2.A.86) family.</text>
</comment>
<keyword evidence="8" id="KW-1185">Reference proteome</keyword>
<dbReference type="InterPro" id="IPR014227">
    <property type="entry name" value="YtvI-like"/>
</dbReference>
<dbReference type="Pfam" id="PF01594">
    <property type="entry name" value="AI-2E_transport"/>
    <property type="match status" value="1"/>
</dbReference>
<dbReference type="NCBIfam" id="TIGR02872">
    <property type="entry name" value="spore_ytvI"/>
    <property type="match status" value="1"/>
</dbReference>
<evidence type="ECO:0000313" key="8">
    <source>
        <dbReference type="Proteomes" id="UP000297597"/>
    </source>
</evidence>
<evidence type="ECO:0000256" key="1">
    <source>
        <dbReference type="ARBA" id="ARBA00004141"/>
    </source>
</evidence>
<gene>
    <name evidence="7" type="ORF">Pmgp_02574</name>
</gene>
<evidence type="ECO:0000256" key="2">
    <source>
        <dbReference type="ARBA" id="ARBA00009773"/>
    </source>
</evidence>
<evidence type="ECO:0000256" key="5">
    <source>
        <dbReference type="ARBA" id="ARBA00023136"/>
    </source>
</evidence>
<feature type="transmembrane region" description="Helical" evidence="6">
    <location>
        <begin position="216"/>
        <end position="239"/>
    </location>
</feature>
<evidence type="ECO:0000256" key="6">
    <source>
        <dbReference type="SAM" id="Phobius"/>
    </source>
</evidence>
<accession>A0A4Y7RN51</accession>
<comment type="subcellular location">
    <subcellularLocation>
        <location evidence="1">Membrane</location>
        <topology evidence="1">Multi-pass membrane protein</topology>
    </subcellularLocation>
</comment>
<evidence type="ECO:0000256" key="4">
    <source>
        <dbReference type="ARBA" id="ARBA00022989"/>
    </source>
</evidence>
<feature type="transmembrane region" description="Helical" evidence="6">
    <location>
        <begin position="149"/>
        <end position="174"/>
    </location>
</feature>
<keyword evidence="4 6" id="KW-1133">Transmembrane helix</keyword>
<organism evidence="7 8">
    <name type="scientific">Pelotomaculum propionicicum</name>
    <dbReference type="NCBI Taxonomy" id="258475"/>
    <lineage>
        <taxon>Bacteria</taxon>
        <taxon>Bacillati</taxon>
        <taxon>Bacillota</taxon>
        <taxon>Clostridia</taxon>
        <taxon>Eubacteriales</taxon>
        <taxon>Desulfotomaculaceae</taxon>
        <taxon>Pelotomaculum</taxon>
    </lineage>
</organism>
<dbReference type="InterPro" id="IPR002549">
    <property type="entry name" value="AI-2E-like"/>
</dbReference>
<protein>
    <recommendedName>
        <fullName evidence="9">Sporulation integral membrane protein YtvI</fullName>
    </recommendedName>
</protein>
<dbReference type="PANTHER" id="PTHR21716:SF68">
    <property type="entry name" value="TRANSPORT PROTEIN YTVI-RELATED"/>
    <property type="match status" value="1"/>
</dbReference>
<comment type="caution">
    <text evidence="7">The sequence shown here is derived from an EMBL/GenBank/DDBJ whole genome shotgun (WGS) entry which is preliminary data.</text>
</comment>
<dbReference type="EMBL" id="QFFZ01000031">
    <property type="protein sequence ID" value="TEB10169.1"/>
    <property type="molecule type" value="Genomic_DNA"/>
</dbReference>
<dbReference type="RefSeq" id="WP_134214388.1">
    <property type="nucleotide sequence ID" value="NZ_QFFZ01000031.1"/>
</dbReference>
<sequence length="347" mass="37473">MPKTLLVIIYAFIAILIAGAAFKYVLPILIPFIIALVLSFCMEPGIRFLQKRVKMSRGLATLTSMLVAFGVITVILSTIVLQLVSELIQLSVSLPALTMELKWYFQGLIEKATAFYVTLPPSVSSSIEQNITNLASNLQGLVSKSANSLLLFVSMVPGTIAVLVVCLLATYFLARDRRLIADFILRLLPASWGEKTIAVTNDVAAAFAAYIKAQALLIFITTVISVTGLYIIGADYALIMGLAVGFFDLIPVLGPATIYVPWLIWSFATGATGFGIKITILYLLVLLVRQVLETKIVSANLGLHPLATLLAMYAGLKTIGLTGLFLGPIILIAVQSLYKAGVLYPQK</sequence>
<dbReference type="GO" id="GO:0055085">
    <property type="term" value="P:transmembrane transport"/>
    <property type="evidence" value="ECO:0007669"/>
    <property type="project" value="TreeGrafter"/>
</dbReference>
<dbReference type="OrthoDB" id="9774361at2"/>
<feature type="transmembrane region" description="Helical" evidence="6">
    <location>
        <begin position="28"/>
        <end position="46"/>
    </location>
</feature>
<evidence type="ECO:0000313" key="7">
    <source>
        <dbReference type="EMBL" id="TEB10169.1"/>
    </source>
</evidence>
<feature type="transmembrane region" description="Helical" evidence="6">
    <location>
        <begin position="319"/>
        <end position="338"/>
    </location>
</feature>
<dbReference type="AlphaFoldDB" id="A0A4Y7RN51"/>
<evidence type="ECO:0008006" key="9">
    <source>
        <dbReference type="Google" id="ProtNLM"/>
    </source>
</evidence>
<reference evidence="7 8" key="1">
    <citation type="journal article" date="2018" name="Environ. Microbiol.">
        <title>Novel energy conservation strategies and behaviour of Pelotomaculum schinkii driving syntrophic propionate catabolism.</title>
        <authorList>
            <person name="Hidalgo-Ahumada C.A.P."/>
            <person name="Nobu M.K."/>
            <person name="Narihiro T."/>
            <person name="Tamaki H."/>
            <person name="Liu W.T."/>
            <person name="Kamagata Y."/>
            <person name="Stams A.J.M."/>
            <person name="Imachi H."/>
            <person name="Sousa D.Z."/>
        </authorList>
    </citation>
    <scope>NUCLEOTIDE SEQUENCE [LARGE SCALE GENOMIC DNA]</scope>
    <source>
        <strain evidence="7 8">MGP</strain>
    </source>
</reference>
<dbReference type="PANTHER" id="PTHR21716">
    <property type="entry name" value="TRANSMEMBRANE PROTEIN"/>
    <property type="match status" value="1"/>
</dbReference>
<keyword evidence="5 6" id="KW-0472">Membrane</keyword>
<proteinExistence type="inferred from homology"/>
<dbReference type="Proteomes" id="UP000297597">
    <property type="component" value="Unassembled WGS sequence"/>
</dbReference>
<feature type="transmembrane region" description="Helical" evidence="6">
    <location>
        <begin position="259"/>
        <end position="284"/>
    </location>
</feature>
<evidence type="ECO:0000256" key="3">
    <source>
        <dbReference type="ARBA" id="ARBA00022692"/>
    </source>
</evidence>
<keyword evidence="3 6" id="KW-0812">Transmembrane</keyword>
<name>A0A4Y7RN51_9FIRM</name>
<feature type="transmembrane region" description="Helical" evidence="6">
    <location>
        <begin position="58"/>
        <end position="84"/>
    </location>
</feature>
<feature type="transmembrane region" description="Helical" evidence="6">
    <location>
        <begin position="5"/>
        <end position="22"/>
    </location>
</feature>
<dbReference type="GO" id="GO:0016020">
    <property type="term" value="C:membrane"/>
    <property type="evidence" value="ECO:0007669"/>
    <property type="project" value="UniProtKB-SubCell"/>
</dbReference>